<sequence>MKTLQLSFNNTEVGLLNKLVSGVKPTSTSSAVSHENTGENEWVIQHHQQQSRQSFYHEPQQPSTTSSGLTRSKTAYSLSASSTSTVSSCHGSSLSLLQKEDSHDCAVRRRPDSSMSSISSASAVPSPLPSPDFTTFGMDLRRYTCESPTVPIFDCGMRQVLEPHLRKARLAREEARKHRRTSFHVHDSIASSVGVPYVRLRSERPFLYDTYTHPMHQILAETLGVDDLSQLHLLQNMNDGKSSKTIDSLEHLLAPLKCRESRFAFQESYDNFVTSFCIPLLHSMAMSHNLFHGVHSDCENTRISYRYQAFPNIRIMRPGDASPGPRCLTSQGHNVGFLYFHIPLTPSFGTNAVYTESHPGKEDWHPMQTKSIGLGFLLDGARCIHFNMENTTDSTLVALDFVVAIYYADGEDVPIVDPDGLCNQIALEDFFSLSGHGYYDEAVIDIRPGSPLWQCVAKKRDGKHKLLDPDSRNGFPFPAAA</sequence>
<organism evidence="2 3">
    <name type="scientific">Nitzschia inconspicua</name>
    <dbReference type="NCBI Taxonomy" id="303405"/>
    <lineage>
        <taxon>Eukaryota</taxon>
        <taxon>Sar</taxon>
        <taxon>Stramenopiles</taxon>
        <taxon>Ochrophyta</taxon>
        <taxon>Bacillariophyta</taxon>
        <taxon>Bacillariophyceae</taxon>
        <taxon>Bacillariophycidae</taxon>
        <taxon>Bacillariales</taxon>
        <taxon>Bacillariaceae</taxon>
        <taxon>Nitzschia</taxon>
    </lineage>
</organism>
<comment type="caution">
    <text evidence="2">The sequence shown here is derived from an EMBL/GenBank/DDBJ whole genome shotgun (WGS) entry which is preliminary data.</text>
</comment>
<evidence type="ECO:0000313" key="3">
    <source>
        <dbReference type="Proteomes" id="UP000693970"/>
    </source>
</evidence>
<feature type="region of interest" description="Disordered" evidence="1">
    <location>
        <begin position="46"/>
        <end position="72"/>
    </location>
</feature>
<name>A0A9K3PR31_9STRA</name>
<dbReference type="EMBL" id="JAGRRH010000015">
    <property type="protein sequence ID" value="KAG7356592.1"/>
    <property type="molecule type" value="Genomic_DNA"/>
</dbReference>
<dbReference type="OrthoDB" id="46713at2759"/>
<reference evidence="2" key="1">
    <citation type="journal article" date="2021" name="Sci. Rep.">
        <title>Diploid genomic architecture of Nitzschia inconspicua, an elite biomass production diatom.</title>
        <authorList>
            <person name="Oliver A."/>
            <person name="Podell S."/>
            <person name="Pinowska A."/>
            <person name="Traller J.C."/>
            <person name="Smith S.R."/>
            <person name="McClure R."/>
            <person name="Beliaev A."/>
            <person name="Bohutskyi P."/>
            <person name="Hill E.A."/>
            <person name="Rabines A."/>
            <person name="Zheng H."/>
            <person name="Allen L.Z."/>
            <person name="Kuo A."/>
            <person name="Grigoriev I.V."/>
            <person name="Allen A.E."/>
            <person name="Hazlebeck D."/>
            <person name="Allen E.E."/>
        </authorList>
    </citation>
    <scope>NUCLEOTIDE SEQUENCE</scope>
    <source>
        <strain evidence="2">Hildebrandi</strain>
    </source>
</reference>
<evidence type="ECO:0000256" key="1">
    <source>
        <dbReference type="SAM" id="MobiDB-lite"/>
    </source>
</evidence>
<feature type="compositionally biased region" description="Low complexity" evidence="1">
    <location>
        <begin position="113"/>
        <end position="125"/>
    </location>
</feature>
<protein>
    <submittedName>
        <fullName evidence="2">Uncharacterized protein</fullName>
    </submittedName>
</protein>
<dbReference type="Proteomes" id="UP000693970">
    <property type="component" value="Unassembled WGS sequence"/>
</dbReference>
<accession>A0A9K3PR31</accession>
<proteinExistence type="predicted"/>
<keyword evidence="3" id="KW-1185">Reference proteome</keyword>
<reference evidence="2" key="2">
    <citation type="submission" date="2021-04" db="EMBL/GenBank/DDBJ databases">
        <authorList>
            <person name="Podell S."/>
        </authorList>
    </citation>
    <scope>NUCLEOTIDE SEQUENCE</scope>
    <source>
        <strain evidence="2">Hildebrandi</strain>
    </source>
</reference>
<feature type="compositionally biased region" description="Polar residues" evidence="1">
    <location>
        <begin position="46"/>
        <end position="71"/>
    </location>
</feature>
<gene>
    <name evidence="2" type="ORF">IV203_001278</name>
</gene>
<feature type="compositionally biased region" description="Basic and acidic residues" evidence="1">
    <location>
        <begin position="100"/>
        <end position="112"/>
    </location>
</feature>
<feature type="region of interest" description="Disordered" evidence="1">
    <location>
        <begin position="100"/>
        <end position="126"/>
    </location>
</feature>
<evidence type="ECO:0000313" key="2">
    <source>
        <dbReference type="EMBL" id="KAG7356592.1"/>
    </source>
</evidence>
<dbReference type="AlphaFoldDB" id="A0A9K3PR31"/>